<name>A0A8T0CCB6_9GAMM</name>
<dbReference type="EMBL" id="AHCD03000026">
    <property type="protein sequence ID" value="KAF7788190.1"/>
    <property type="molecule type" value="Genomic_DNA"/>
</dbReference>
<gene>
    <name evidence="1" type="ORF">PRUB_a2788</name>
</gene>
<reference evidence="1 2" key="1">
    <citation type="journal article" date="2012" name="J. Bacteriol.">
        <title>Genome sequence of the cycloprodigiosin-producing bacterial strain Pseudoalteromonas rubra ATCC 29570(T).</title>
        <authorList>
            <person name="Xie B.B."/>
            <person name="Shu Y.L."/>
            <person name="Qin Q.L."/>
            <person name="Rong J.C."/>
            <person name="Zhang X.Y."/>
            <person name="Chen X.L."/>
            <person name="Zhou B.C."/>
            <person name="Zhang Y.Z."/>
        </authorList>
    </citation>
    <scope>NUCLEOTIDE SEQUENCE [LARGE SCALE GENOMIC DNA]</scope>
    <source>
        <strain evidence="1 2">DSM 6842</strain>
    </source>
</reference>
<dbReference type="Proteomes" id="UP000016480">
    <property type="component" value="Unassembled WGS sequence"/>
</dbReference>
<comment type="caution">
    <text evidence="1">The sequence shown here is derived from an EMBL/GenBank/DDBJ whole genome shotgun (WGS) entry which is preliminary data.</text>
</comment>
<evidence type="ECO:0000313" key="1">
    <source>
        <dbReference type="EMBL" id="KAF7788190.1"/>
    </source>
</evidence>
<evidence type="ECO:0000313" key="2">
    <source>
        <dbReference type="Proteomes" id="UP000016480"/>
    </source>
</evidence>
<organism evidence="1 2">
    <name type="scientific">Pseudoalteromonas rubra</name>
    <dbReference type="NCBI Taxonomy" id="43658"/>
    <lineage>
        <taxon>Bacteria</taxon>
        <taxon>Pseudomonadati</taxon>
        <taxon>Pseudomonadota</taxon>
        <taxon>Gammaproteobacteria</taxon>
        <taxon>Alteromonadales</taxon>
        <taxon>Pseudoalteromonadaceae</taxon>
        <taxon>Pseudoalteromonas</taxon>
    </lineage>
</organism>
<proteinExistence type="predicted"/>
<accession>A0A8T0CCB6</accession>
<protein>
    <submittedName>
        <fullName evidence="1">Uncharacterized protein</fullName>
    </submittedName>
</protein>
<dbReference type="AlphaFoldDB" id="A0A8T0CCB6"/>
<sequence>MARMSGVTWPLQRSFYILCTQTDKTNLTKQGFNPFTGQSKSAFG</sequence>